<evidence type="ECO:0000313" key="1">
    <source>
        <dbReference type="EMBL" id="KND99817.1"/>
    </source>
</evidence>
<gene>
    <name evidence="1" type="ORF">QG37_03240</name>
</gene>
<accession>A0A0L0P060</accession>
<dbReference type="EMBL" id="LGST01000021">
    <property type="protein sequence ID" value="KND99817.1"/>
    <property type="molecule type" value="Genomic_DNA"/>
</dbReference>
<evidence type="ECO:0000313" key="2">
    <source>
        <dbReference type="Proteomes" id="UP000037122"/>
    </source>
</evidence>
<name>A0A0L0P060_CANAR</name>
<dbReference type="Proteomes" id="UP000037122">
    <property type="component" value="Unassembled WGS sequence"/>
</dbReference>
<proteinExistence type="predicted"/>
<comment type="caution">
    <text evidence="1">The sequence shown here is derived from an EMBL/GenBank/DDBJ whole genome shotgun (WGS) entry which is preliminary data.</text>
</comment>
<sequence length="58" mass="6558">MVLLISGFWASWEATMTQLGRVRYEQSFECKISAGSENGKEELLGVWAMLRINTSMIS</sequence>
<dbReference type="VEuPathDB" id="FungiDB:QG37_03240"/>
<reference evidence="2" key="1">
    <citation type="journal article" date="2015" name="BMC Genomics">
        <title>Draft genome of a commonly misdiagnosed multidrug resistant pathogen Candida auris.</title>
        <authorList>
            <person name="Chatterjee S."/>
            <person name="Alampalli S.V."/>
            <person name="Nageshan R.K."/>
            <person name="Chettiar S.T."/>
            <person name="Joshi S."/>
            <person name="Tatu U.S."/>
        </authorList>
    </citation>
    <scope>NUCLEOTIDE SEQUENCE [LARGE SCALE GENOMIC DNA]</scope>
    <source>
        <strain evidence="2">6684</strain>
    </source>
</reference>
<dbReference type="AlphaFoldDB" id="A0A0L0P060"/>
<protein>
    <submittedName>
        <fullName evidence="1">Uncharacterized protein</fullName>
    </submittedName>
</protein>
<organism evidence="1 2">
    <name type="scientific">Candidozyma auris</name>
    <name type="common">Yeast</name>
    <name type="synonym">Candida auris</name>
    <dbReference type="NCBI Taxonomy" id="498019"/>
    <lineage>
        <taxon>Eukaryota</taxon>
        <taxon>Fungi</taxon>
        <taxon>Dikarya</taxon>
        <taxon>Ascomycota</taxon>
        <taxon>Saccharomycotina</taxon>
        <taxon>Pichiomycetes</taxon>
        <taxon>Metschnikowiaceae</taxon>
        <taxon>Candidozyma</taxon>
    </lineage>
</organism>